<keyword evidence="4" id="KW-1185">Reference proteome</keyword>
<protein>
    <recommendedName>
        <fullName evidence="2">Methyltransferase type 11 domain-containing protein</fullName>
    </recommendedName>
</protein>
<feature type="compositionally biased region" description="Polar residues" evidence="1">
    <location>
        <begin position="61"/>
        <end position="70"/>
    </location>
</feature>
<name>A0ABR3PHX3_9PEZI</name>
<accession>A0ABR3PHX3</accession>
<feature type="region of interest" description="Disordered" evidence="1">
    <location>
        <begin position="168"/>
        <end position="211"/>
    </location>
</feature>
<feature type="region of interest" description="Disordered" evidence="1">
    <location>
        <begin position="789"/>
        <end position="820"/>
    </location>
</feature>
<dbReference type="Gene3D" id="3.40.50.150">
    <property type="entry name" value="Vaccinia Virus protein VP39"/>
    <property type="match status" value="1"/>
</dbReference>
<feature type="compositionally biased region" description="Low complexity" evidence="1">
    <location>
        <begin position="71"/>
        <end position="82"/>
    </location>
</feature>
<dbReference type="RefSeq" id="XP_069202003.1">
    <property type="nucleotide sequence ID" value="XM_069347398.1"/>
</dbReference>
<dbReference type="EMBL" id="JBFMKM010000006">
    <property type="protein sequence ID" value="KAL1305730.1"/>
    <property type="molecule type" value="Genomic_DNA"/>
</dbReference>
<feature type="compositionally biased region" description="Low complexity" evidence="1">
    <location>
        <begin position="168"/>
        <end position="177"/>
    </location>
</feature>
<proteinExistence type="predicted"/>
<feature type="domain" description="Methyltransferase type 11" evidence="2">
    <location>
        <begin position="616"/>
        <end position="720"/>
    </location>
</feature>
<feature type="region of interest" description="Disordered" evidence="1">
    <location>
        <begin position="636"/>
        <end position="657"/>
    </location>
</feature>
<dbReference type="InterPro" id="IPR013216">
    <property type="entry name" value="Methyltransf_11"/>
</dbReference>
<dbReference type="SUPFAM" id="SSF53335">
    <property type="entry name" value="S-adenosyl-L-methionine-dependent methyltransferases"/>
    <property type="match status" value="1"/>
</dbReference>
<evidence type="ECO:0000313" key="4">
    <source>
        <dbReference type="Proteomes" id="UP001562354"/>
    </source>
</evidence>
<gene>
    <name evidence="3" type="ORF">AAFC00_007316</name>
</gene>
<evidence type="ECO:0000313" key="3">
    <source>
        <dbReference type="EMBL" id="KAL1305730.1"/>
    </source>
</evidence>
<dbReference type="Pfam" id="PF08241">
    <property type="entry name" value="Methyltransf_11"/>
    <property type="match status" value="1"/>
</dbReference>
<feature type="compositionally biased region" description="Polar residues" evidence="1">
    <location>
        <begin position="810"/>
        <end position="820"/>
    </location>
</feature>
<evidence type="ECO:0000256" key="1">
    <source>
        <dbReference type="SAM" id="MobiDB-lite"/>
    </source>
</evidence>
<feature type="region of interest" description="Disordered" evidence="1">
    <location>
        <begin position="48"/>
        <end position="86"/>
    </location>
</feature>
<reference evidence="3 4" key="1">
    <citation type="submission" date="2024-07" db="EMBL/GenBank/DDBJ databases">
        <title>Draft sequence of the Neodothiora populina.</title>
        <authorList>
            <person name="Drown D.D."/>
            <person name="Schuette U.S."/>
            <person name="Buechlein A.B."/>
            <person name="Rusch D.R."/>
            <person name="Winton L.W."/>
            <person name="Adams G.A."/>
        </authorList>
    </citation>
    <scope>NUCLEOTIDE SEQUENCE [LARGE SCALE GENOMIC DNA]</scope>
    <source>
        <strain evidence="3 4">CPC 39397</strain>
    </source>
</reference>
<dbReference type="InterPro" id="IPR029063">
    <property type="entry name" value="SAM-dependent_MTases_sf"/>
</dbReference>
<comment type="caution">
    <text evidence="3">The sequence shown here is derived from an EMBL/GenBank/DDBJ whole genome shotgun (WGS) entry which is preliminary data.</text>
</comment>
<evidence type="ECO:0000259" key="2">
    <source>
        <dbReference type="Pfam" id="PF08241"/>
    </source>
</evidence>
<organism evidence="3 4">
    <name type="scientific">Neodothiora populina</name>
    <dbReference type="NCBI Taxonomy" id="2781224"/>
    <lineage>
        <taxon>Eukaryota</taxon>
        <taxon>Fungi</taxon>
        <taxon>Dikarya</taxon>
        <taxon>Ascomycota</taxon>
        <taxon>Pezizomycotina</taxon>
        <taxon>Dothideomycetes</taxon>
        <taxon>Dothideomycetidae</taxon>
        <taxon>Dothideales</taxon>
        <taxon>Dothioraceae</taxon>
        <taxon>Neodothiora</taxon>
    </lineage>
</organism>
<feature type="compositionally biased region" description="Polar residues" evidence="1">
    <location>
        <begin position="180"/>
        <end position="194"/>
    </location>
</feature>
<sequence>MAQYLSNAMYDSTRPFRNEARFTLIEDTPQSNLPSYASRTKLTIPSLHRSSLLPNGGPNFTPASDQTSDVSSMWSHRSSGSSYDSLYDVSEDDVEEVPIKLSASVKRQARVSRDRSRYPSLVIPSPSAWPTIQKLQQTKSPCTVGLSPAMNISITPTALATFNARSTHSPAASTAPSLDGSLTSEELSSHSCPSTPDLETGSNPDDQVWDQPMQLDPHAFEILHQLEASSDNEHDINNDPVITISDDAVQEMQEIVKDTPLRPEFALLDTQHLAPDPDEIVSALSIPSPGGFFSSLAPFAAQTWGRMTPEPSTGVAEDFYGVPWRITSSSDNAAVSNLRRQNSLRRRPGQASTRVLIASPPEDTEVTELIDSSQSYQERSVYEEALRQIGLEHSDRTKLWLRAQESYLSRALQNTQGSDEGGESPIVLSSPTTGNATIFDTVSPSKKSVRFVDGLNAILAEAKKSSSEGGTNFINDPVFYHAFQHIAKVAAVRDAFRHRQARVEAVHTQRSHLTTNHCKQLQGDYQISTPIRPSPVRPISNMLPTQINDDSQKIIIATAERERQALDQVKPSMWAIDAEKRLSGDKLLSSPVDKLVKSLPEPKILDYGGQVAGGWGWQVALDYRNATVYTVPISQKSKGADKAAKGPSNHRILPSASPTSLPFPGGHFDVISARTLHTLLRAAMPIESPISPLSPQPAGEDEWDIALNEIHRILKPGGYLEFAATDASLLHPGPLGHALSVEFSFNLRTRGYDPTASTSLLPRLRKAGFDMIRRGWYVLPMADVRPRWTDAGKSNNGGDALGPNAPPPATTTSRKPVQRGSGTMNFFQVEKSIGPNGSVELYKPALTGSTADVQAMTGLVGSKAWEEWMLKLGAEMGKSEAQVMDQISRVLEEGSNQSGWKCLKGWARKNA</sequence>
<dbReference type="Proteomes" id="UP001562354">
    <property type="component" value="Unassembled WGS sequence"/>
</dbReference>
<dbReference type="GeneID" id="95981015"/>